<evidence type="ECO:0000256" key="1">
    <source>
        <dbReference type="SAM" id="Phobius"/>
    </source>
</evidence>
<sequence length="173" mass="19167">MNRDCGMETYMKKIRLMCLALILLGAFPATTVWANGRGHHHGGGFGWGLGLGLLGGYGLGYYGRIPYLPYYGYPPAYRFAPYGYGYGYGPGYGYGYGPGYGYAPYGYGYPPVMTVPSAPPVYIQQQPQVIQTQPIAPPAQANYWHYCRKPEGYYPYIKNCPDGWLQVAPQPAQ</sequence>
<evidence type="ECO:0000313" key="2">
    <source>
        <dbReference type="EMBL" id="ARO86634.1"/>
    </source>
</evidence>
<dbReference type="EMBL" id="CP021106">
    <property type="protein sequence ID" value="ARO86634.1"/>
    <property type="molecule type" value="Genomic_DNA"/>
</dbReference>
<feature type="transmembrane region" description="Helical" evidence="1">
    <location>
        <begin position="44"/>
        <end position="62"/>
    </location>
</feature>
<dbReference type="AlphaFoldDB" id="A0A1W6SLH3"/>
<name>A0A1W6SLH3_9PROT</name>
<keyword evidence="1" id="KW-0472">Membrane</keyword>
<organism evidence="2 3">
    <name type="scientific">Nitrosospira lacus</name>
    <dbReference type="NCBI Taxonomy" id="1288494"/>
    <lineage>
        <taxon>Bacteria</taxon>
        <taxon>Pseudomonadati</taxon>
        <taxon>Pseudomonadota</taxon>
        <taxon>Betaproteobacteria</taxon>
        <taxon>Nitrosomonadales</taxon>
        <taxon>Nitrosomonadaceae</taxon>
        <taxon>Nitrosospira</taxon>
    </lineage>
</organism>
<reference evidence="2 3" key="1">
    <citation type="journal article" date="2015" name="Int. J. Syst. Evol. Microbiol.">
        <title>Nitrosospira lacus sp. nov., a psychrotolerant, ammonia-oxidizing bacterium from sandy lake sediment.</title>
        <authorList>
            <person name="Urakawa H."/>
            <person name="Garcia J.C."/>
            <person name="Nielsen J.L."/>
            <person name="Le V.Q."/>
            <person name="Kozlowski J.A."/>
            <person name="Stein L.Y."/>
            <person name="Lim C.K."/>
            <person name="Pommerening-Roser A."/>
            <person name="Martens-Habbena W."/>
            <person name="Stahl D.A."/>
            <person name="Klotz M.G."/>
        </authorList>
    </citation>
    <scope>NUCLEOTIDE SEQUENCE [LARGE SCALE GENOMIC DNA]</scope>
    <source>
        <strain evidence="2 3">APG3</strain>
    </source>
</reference>
<evidence type="ECO:0000313" key="3">
    <source>
        <dbReference type="Proteomes" id="UP000012179"/>
    </source>
</evidence>
<accession>A0A1W6SLH3</accession>
<evidence type="ECO:0008006" key="4">
    <source>
        <dbReference type="Google" id="ProtNLM"/>
    </source>
</evidence>
<dbReference type="Proteomes" id="UP000012179">
    <property type="component" value="Chromosome"/>
</dbReference>
<dbReference type="eggNOG" id="ENOG503303I">
    <property type="taxonomic scope" value="Bacteria"/>
</dbReference>
<keyword evidence="3" id="KW-1185">Reference proteome</keyword>
<protein>
    <recommendedName>
        <fullName evidence="4">Proline-rich region</fullName>
    </recommendedName>
</protein>
<keyword evidence="1" id="KW-0812">Transmembrane</keyword>
<dbReference type="KEGG" id="nlc:EBAPG3_001915"/>
<gene>
    <name evidence="2" type="ORF">EBAPG3_001915</name>
</gene>
<proteinExistence type="predicted"/>
<keyword evidence="1" id="KW-1133">Transmembrane helix</keyword>